<reference evidence="1" key="2">
    <citation type="journal article" date="2015" name="Fish Shellfish Immunol.">
        <title>Early steps in the European eel (Anguilla anguilla)-Vibrio vulnificus interaction in the gills: Role of the RtxA13 toxin.</title>
        <authorList>
            <person name="Callol A."/>
            <person name="Pajuelo D."/>
            <person name="Ebbesson L."/>
            <person name="Teles M."/>
            <person name="MacKenzie S."/>
            <person name="Amaro C."/>
        </authorList>
    </citation>
    <scope>NUCLEOTIDE SEQUENCE</scope>
</reference>
<evidence type="ECO:0000313" key="1">
    <source>
        <dbReference type="EMBL" id="JAH84846.1"/>
    </source>
</evidence>
<name>A0A0E9W3I4_ANGAN</name>
<organism evidence="1">
    <name type="scientific">Anguilla anguilla</name>
    <name type="common">European freshwater eel</name>
    <name type="synonym">Muraena anguilla</name>
    <dbReference type="NCBI Taxonomy" id="7936"/>
    <lineage>
        <taxon>Eukaryota</taxon>
        <taxon>Metazoa</taxon>
        <taxon>Chordata</taxon>
        <taxon>Craniata</taxon>
        <taxon>Vertebrata</taxon>
        <taxon>Euteleostomi</taxon>
        <taxon>Actinopterygii</taxon>
        <taxon>Neopterygii</taxon>
        <taxon>Teleostei</taxon>
        <taxon>Anguilliformes</taxon>
        <taxon>Anguillidae</taxon>
        <taxon>Anguilla</taxon>
    </lineage>
</organism>
<dbReference type="EMBL" id="GBXM01023731">
    <property type="protein sequence ID" value="JAH84846.1"/>
    <property type="molecule type" value="Transcribed_RNA"/>
</dbReference>
<accession>A0A0E9W3I4</accession>
<proteinExistence type="predicted"/>
<sequence length="48" mass="5492">MVTSLYIMLLGHLINRAFYYLKQKWESRALPSPESHPASQGVLPMYPG</sequence>
<protein>
    <submittedName>
        <fullName evidence="1">Uncharacterized protein</fullName>
    </submittedName>
</protein>
<dbReference type="AlphaFoldDB" id="A0A0E9W3I4"/>
<reference evidence="1" key="1">
    <citation type="submission" date="2014-11" db="EMBL/GenBank/DDBJ databases">
        <authorList>
            <person name="Amaro Gonzalez C."/>
        </authorList>
    </citation>
    <scope>NUCLEOTIDE SEQUENCE</scope>
</reference>